<dbReference type="NCBIfam" id="TIGR00254">
    <property type="entry name" value="GGDEF"/>
    <property type="match status" value="1"/>
</dbReference>
<feature type="transmembrane region" description="Helical" evidence="3">
    <location>
        <begin position="66"/>
        <end position="87"/>
    </location>
</feature>
<dbReference type="InterPro" id="IPR029787">
    <property type="entry name" value="Nucleotide_cyclase"/>
</dbReference>
<feature type="transmembrane region" description="Helical" evidence="3">
    <location>
        <begin position="99"/>
        <end position="118"/>
    </location>
</feature>
<dbReference type="PROSITE" id="PS50887">
    <property type="entry name" value="GGDEF"/>
    <property type="match status" value="1"/>
</dbReference>
<sequence>MAVESSAEAGGIGSLDWLLRFDARAEARYEAEHGRDRAAAMLRLLLIGLILYNIFNFTSAWMTPDIAGLCIVLRLLVVTPITLILAWRIVRVGPVLRECLALVTAIGAVATPLVLFWLTRAPLGNYTFFDTSLVVIYANVLFAMRFRHALVFTAVSLLGAALALATKPELDLALRSVLGLQFATACAVSLYANYCMERRRCGEYLRTLAAQLASEAAEAAGQRYKGLSGTDALTGLPNRRILDETAAAWCADRRAAALMMIDVDHFKSFNDTLGHPEGDACLRRVAALFTTFASGPDILAARFGGEEFTLILRDAGTSEAVRLAAALVRAVAVLGIAHPGRPDDLGIVTVSIGVALKGAGAASPPDALFAEADQALYQAKRRGRKGYALATRDGAVGAIPSVARSA</sequence>
<feature type="transmembrane region" description="Helical" evidence="3">
    <location>
        <begin position="172"/>
        <end position="192"/>
    </location>
</feature>
<organism evidence="5 6">
    <name type="scientific">Methylobacterium terricola</name>
    <dbReference type="NCBI Taxonomy" id="2583531"/>
    <lineage>
        <taxon>Bacteria</taxon>
        <taxon>Pseudomonadati</taxon>
        <taxon>Pseudomonadota</taxon>
        <taxon>Alphaproteobacteria</taxon>
        <taxon>Hyphomicrobiales</taxon>
        <taxon>Methylobacteriaceae</taxon>
        <taxon>Methylobacterium</taxon>
    </lineage>
</organism>
<evidence type="ECO:0000256" key="1">
    <source>
        <dbReference type="ARBA" id="ARBA00012528"/>
    </source>
</evidence>
<keyword evidence="6" id="KW-1185">Reference proteome</keyword>
<dbReference type="EMBL" id="VDDA01000007">
    <property type="protein sequence ID" value="TNC12001.1"/>
    <property type="molecule type" value="Genomic_DNA"/>
</dbReference>
<keyword evidence="3" id="KW-0812">Transmembrane</keyword>
<reference evidence="5 6" key="1">
    <citation type="submission" date="2019-06" db="EMBL/GenBank/DDBJ databases">
        <title>Genome of Methylobacterium sp. 17Sr1-39.</title>
        <authorList>
            <person name="Seo T."/>
        </authorList>
    </citation>
    <scope>NUCLEOTIDE SEQUENCE [LARGE SCALE GENOMIC DNA]</scope>
    <source>
        <strain evidence="5 6">17Sr1-39</strain>
    </source>
</reference>
<comment type="caution">
    <text evidence="5">The sequence shown here is derived from an EMBL/GenBank/DDBJ whole genome shotgun (WGS) entry which is preliminary data.</text>
</comment>
<dbReference type="InterPro" id="IPR043128">
    <property type="entry name" value="Rev_trsase/Diguanyl_cyclase"/>
</dbReference>
<evidence type="ECO:0000259" key="4">
    <source>
        <dbReference type="PROSITE" id="PS50887"/>
    </source>
</evidence>
<dbReference type="PANTHER" id="PTHR45138:SF9">
    <property type="entry name" value="DIGUANYLATE CYCLASE DGCM-RELATED"/>
    <property type="match status" value="1"/>
</dbReference>
<feature type="transmembrane region" description="Helical" evidence="3">
    <location>
        <begin position="149"/>
        <end position="166"/>
    </location>
</feature>
<evidence type="ECO:0000313" key="6">
    <source>
        <dbReference type="Proteomes" id="UP000305267"/>
    </source>
</evidence>
<accession>A0A5C4LFU8</accession>
<dbReference type="SUPFAM" id="SSF55073">
    <property type="entry name" value="Nucleotide cyclase"/>
    <property type="match status" value="1"/>
</dbReference>
<dbReference type="AlphaFoldDB" id="A0A5C4LFU8"/>
<dbReference type="Gene3D" id="3.30.70.270">
    <property type="match status" value="1"/>
</dbReference>
<feature type="domain" description="GGDEF" evidence="4">
    <location>
        <begin position="254"/>
        <end position="392"/>
    </location>
</feature>
<feature type="transmembrane region" description="Helical" evidence="3">
    <location>
        <begin position="40"/>
        <end position="60"/>
    </location>
</feature>
<dbReference type="GO" id="GO:0043709">
    <property type="term" value="P:cell adhesion involved in single-species biofilm formation"/>
    <property type="evidence" value="ECO:0007669"/>
    <property type="project" value="TreeGrafter"/>
</dbReference>
<evidence type="ECO:0000313" key="5">
    <source>
        <dbReference type="EMBL" id="TNC12001.1"/>
    </source>
</evidence>
<keyword evidence="3" id="KW-0472">Membrane</keyword>
<comment type="catalytic activity">
    <reaction evidence="2">
        <text>2 GTP = 3',3'-c-di-GMP + 2 diphosphate</text>
        <dbReference type="Rhea" id="RHEA:24898"/>
        <dbReference type="ChEBI" id="CHEBI:33019"/>
        <dbReference type="ChEBI" id="CHEBI:37565"/>
        <dbReference type="ChEBI" id="CHEBI:58805"/>
        <dbReference type="EC" id="2.7.7.65"/>
    </reaction>
</comment>
<dbReference type="Proteomes" id="UP000305267">
    <property type="component" value="Unassembled WGS sequence"/>
</dbReference>
<dbReference type="PANTHER" id="PTHR45138">
    <property type="entry name" value="REGULATORY COMPONENTS OF SENSORY TRANSDUCTION SYSTEM"/>
    <property type="match status" value="1"/>
</dbReference>
<keyword evidence="3" id="KW-1133">Transmembrane helix</keyword>
<dbReference type="InterPro" id="IPR000160">
    <property type="entry name" value="GGDEF_dom"/>
</dbReference>
<dbReference type="GO" id="GO:1902201">
    <property type="term" value="P:negative regulation of bacterial-type flagellum-dependent cell motility"/>
    <property type="evidence" value="ECO:0007669"/>
    <property type="project" value="TreeGrafter"/>
</dbReference>
<dbReference type="CDD" id="cd01949">
    <property type="entry name" value="GGDEF"/>
    <property type="match status" value="1"/>
</dbReference>
<dbReference type="Pfam" id="PF00990">
    <property type="entry name" value="GGDEF"/>
    <property type="match status" value="1"/>
</dbReference>
<dbReference type="GO" id="GO:0005886">
    <property type="term" value="C:plasma membrane"/>
    <property type="evidence" value="ECO:0007669"/>
    <property type="project" value="TreeGrafter"/>
</dbReference>
<name>A0A5C4LFU8_9HYPH</name>
<dbReference type="OrthoDB" id="9812260at2"/>
<dbReference type="SMART" id="SM00267">
    <property type="entry name" value="GGDEF"/>
    <property type="match status" value="1"/>
</dbReference>
<evidence type="ECO:0000256" key="2">
    <source>
        <dbReference type="ARBA" id="ARBA00034247"/>
    </source>
</evidence>
<proteinExistence type="predicted"/>
<dbReference type="GO" id="GO:0052621">
    <property type="term" value="F:diguanylate cyclase activity"/>
    <property type="evidence" value="ECO:0007669"/>
    <property type="project" value="UniProtKB-EC"/>
</dbReference>
<feature type="transmembrane region" description="Helical" evidence="3">
    <location>
        <begin position="124"/>
        <end position="142"/>
    </location>
</feature>
<dbReference type="RefSeq" id="WP_139036932.1">
    <property type="nucleotide sequence ID" value="NZ_VDDA01000007.1"/>
</dbReference>
<dbReference type="InterPro" id="IPR050469">
    <property type="entry name" value="Diguanylate_Cyclase"/>
</dbReference>
<dbReference type="EC" id="2.7.7.65" evidence="1"/>
<gene>
    <name evidence="5" type="ORF">FF100_17320</name>
</gene>
<protein>
    <recommendedName>
        <fullName evidence="1">diguanylate cyclase</fullName>
        <ecNumber evidence="1">2.7.7.65</ecNumber>
    </recommendedName>
</protein>
<evidence type="ECO:0000256" key="3">
    <source>
        <dbReference type="SAM" id="Phobius"/>
    </source>
</evidence>